<dbReference type="KEGG" id="tce:A3L02_07470"/>
<proteinExistence type="predicted"/>
<gene>
    <name evidence="1" type="ORF">A3L02_07470</name>
</gene>
<dbReference type="Proteomes" id="UP000197156">
    <property type="component" value="Chromosome"/>
</dbReference>
<evidence type="ECO:0000313" key="2">
    <source>
        <dbReference type="Proteomes" id="UP000197156"/>
    </source>
</evidence>
<reference evidence="1 2" key="1">
    <citation type="submission" date="2016-03" db="EMBL/GenBank/DDBJ databases">
        <title>Complete genome sequence of Thermococcus celer.</title>
        <authorList>
            <person name="Oger P.M."/>
        </authorList>
    </citation>
    <scope>NUCLEOTIDE SEQUENCE [LARGE SCALE GENOMIC DNA]</scope>
    <source>
        <strain evidence="1 2">Vu 13</strain>
    </source>
</reference>
<sequence>MWKKLFGIGLLALGLFGLVFGAVAAYQGEPGPNPEINREMMPAQAMEMKGYGHHGERGKPQFMGLGAMGQNLEEVSIEEISEKAEEILSQVTIEEFTNPRGLTIQRLVYDGQYIGKVVGDYNLSELSIYKAFETQMGIKVFLGYEGQIVGFFLIK</sequence>
<organism evidence="1 2">
    <name type="scientific">Thermococcus celer Vu 13 = JCM 8558</name>
    <dbReference type="NCBI Taxonomy" id="1293037"/>
    <lineage>
        <taxon>Archaea</taxon>
        <taxon>Methanobacteriati</taxon>
        <taxon>Methanobacteriota</taxon>
        <taxon>Thermococci</taxon>
        <taxon>Thermococcales</taxon>
        <taxon>Thermococcaceae</taxon>
        <taxon>Thermococcus</taxon>
    </lineage>
</organism>
<protein>
    <submittedName>
        <fullName evidence="1">Uncharacterized protein</fullName>
    </submittedName>
</protein>
<dbReference type="EMBL" id="CP014854">
    <property type="protein sequence ID" value="ASI99404.1"/>
    <property type="molecule type" value="Genomic_DNA"/>
</dbReference>
<dbReference type="AlphaFoldDB" id="A0A218P3A1"/>
<accession>A0A218P3A1</accession>
<dbReference type="GeneID" id="33324589"/>
<keyword evidence="2" id="KW-1185">Reference proteome</keyword>
<name>A0A218P3A1_THECE</name>
<dbReference type="OrthoDB" id="98612at2157"/>
<dbReference type="RefSeq" id="WP_088863333.1">
    <property type="nucleotide sequence ID" value="NZ_CP014854.1"/>
</dbReference>
<evidence type="ECO:0000313" key="1">
    <source>
        <dbReference type="EMBL" id="ASI99404.1"/>
    </source>
</evidence>